<dbReference type="InterPro" id="IPR000719">
    <property type="entry name" value="Prot_kinase_dom"/>
</dbReference>
<feature type="non-terminal residue" evidence="7">
    <location>
        <position position="1"/>
    </location>
</feature>
<dbReference type="InterPro" id="IPR011009">
    <property type="entry name" value="Kinase-like_dom_sf"/>
</dbReference>
<reference evidence="7 8" key="1">
    <citation type="submission" date="2020-04" db="EMBL/GenBank/DDBJ databases">
        <title>Perkinsus olseni comparative genomics.</title>
        <authorList>
            <person name="Bogema D.R."/>
        </authorList>
    </citation>
    <scope>NUCLEOTIDE SEQUENCE [LARGE SCALE GENOMIC DNA]</scope>
    <source>
        <strain evidence="7">ATCC PRA-205</strain>
    </source>
</reference>
<name>A0A7J6TUM3_PEROL</name>
<dbReference type="GO" id="GO:0004674">
    <property type="term" value="F:protein serine/threonine kinase activity"/>
    <property type="evidence" value="ECO:0007669"/>
    <property type="project" value="UniProtKB-KW"/>
</dbReference>
<dbReference type="Proteomes" id="UP000574390">
    <property type="component" value="Unassembled WGS sequence"/>
</dbReference>
<keyword evidence="2" id="KW-0808">Transferase</keyword>
<dbReference type="AlphaFoldDB" id="A0A7J6TUM3"/>
<proteinExistence type="predicted"/>
<dbReference type="Pfam" id="PF00069">
    <property type="entry name" value="Pkinase"/>
    <property type="match status" value="1"/>
</dbReference>
<keyword evidence="1" id="KW-0723">Serine/threonine-protein kinase</keyword>
<evidence type="ECO:0000313" key="7">
    <source>
        <dbReference type="EMBL" id="KAF4748342.1"/>
    </source>
</evidence>
<dbReference type="InterPro" id="IPR050205">
    <property type="entry name" value="CDPK_Ser/Thr_kinases"/>
</dbReference>
<dbReference type="Gene3D" id="1.10.510.10">
    <property type="entry name" value="Transferase(Phosphotransferase) domain 1"/>
    <property type="match status" value="1"/>
</dbReference>
<keyword evidence="4" id="KW-0418">Kinase</keyword>
<dbReference type="SUPFAM" id="SSF56112">
    <property type="entry name" value="Protein kinase-like (PK-like)"/>
    <property type="match status" value="1"/>
</dbReference>
<feature type="non-terminal residue" evidence="7">
    <location>
        <position position="262"/>
    </location>
</feature>
<protein>
    <recommendedName>
        <fullName evidence="6">Protein kinase domain-containing protein</fullName>
    </recommendedName>
</protein>
<evidence type="ECO:0000256" key="4">
    <source>
        <dbReference type="ARBA" id="ARBA00022777"/>
    </source>
</evidence>
<dbReference type="PANTHER" id="PTHR24349">
    <property type="entry name" value="SERINE/THREONINE-PROTEIN KINASE"/>
    <property type="match status" value="1"/>
</dbReference>
<dbReference type="PROSITE" id="PS50011">
    <property type="entry name" value="PROTEIN_KINASE_DOM"/>
    <property type="match status" value="1"/>
</dbReference>
<evidence type="ECO:0000256" key="3">
    <source>
        <dbReference type="ARBA" id="ARBA00022741"/>
    </source>
</evidence>
<evidence type="ECO:0000256" key="1">
    <source>
        <dbReference type="ARBA" id="ARBA00022527"/>
    </source>
</evidence>
<feature type="domain" description="Protein kinase" evidence="6">
    <location>
        <begin position="8"/>
        <end position="262"/>
    </location>
</feature>
<dbReference type="SMART" id="SM00220">
    <property type="entry name" value="S_TKc"/>
    <property type="match status" value="1"/>
</dbReference>
<organism evidence="7 8">
    <name type="scientific">Perkinsus olseni</name>
    <name type="common">Perkinsus atlanticus</name>
    <dbReference type="NCBI Taxonomy" id="32597"/>
    <lineage>
        <taxon>Eukaryota</taxon>
        <taxon>Sar</taxon>
        <taxon>Alveolata</taxon>
        <taxon>Perkinsozoa</taxon>
        <taxon>Perkinsea</taxon>
        <taxon>Perkinsida</taxon>
        <taxon>Perkinsidae</taxon>
        <taxon>Perkinsus</taxon>
    </lineage>
</organism>
<keyword evidence="3" id="KW-0547">Nucleotide-binding</keyword>
<keyword evidence="5" id="KW-0067">ATP-binding</keyword>
<evidence type="ECO:0000256" key="5">
    <source>
        <dbReference type="ARBA" id="ARBA00022840"/>
    </source>
</evidence>
<sequence length="262" mass="29677">RMTFKSLLWVVDLLSSSLRGRRLFRVKVESFWTCSAPDNASCDAYEFDPTKQEQQLCVKVIEKSSGNTLRARFGSKLLIAALAAKHPNITRYIQFLEDSHRMYIVMEFYTGPDLFDYIISNRPVSEEKAAFILEQISRATNFLHTQGGMHRDLKPENFMFQDDAQGAALKLVDFGSATSRNPYDPRTPMPMGSELEKRIMAEEEERKQLEGESTIGTTEFSHSAKRIGRKFWCGGYGVGYVVCGKYGHSASAKVDVGGWNNR</sequence>
<evidence type="ECO:0000256" key="2">
    <source>
        <dbReference type="ARBA" id="ARBA00022679"/>
    </source>
</evidence>
<gene>
    <name evidence="7" type="ORF">FOZ62_032487</name>
</gene>
<evidence type="ECO:0000313" key="8">
    <source>
        <dbReference type="Proteomes" id="UP000574390"/>
    </source>
</evidence>
<evidence type="ECO:0000259" key="6">
    <source>
        <dbReference type="PROSITE" id="PS50011"/>
    </source>
</evidence>
<dbReference type="EMBL" id="JABANM010005006">
    <property type="protein sequence ID" value="KAF4748342.1"/>
    <property type="molecule type" value="Genomic_DNA"/>
</dbReference>
<comment type="caution">
    <text evidence="7">The sequence shown here is derived from an EMBL/GenBank/DDBJ whole genome shotgun (WGS) entry which is preliminary data.</text>
</comment>
<dbReference type="GO" id="GO:0005524">
    <property type="term" value="F:ATP binding"/>
    <property type="evidence" value="ECO:0007669"/>
    <property type="project" value="UniProtKB-KW"/>
</dbReference>
<accession>A0A7J6TUM3</accession>